<keyword evidence="5 14" id="KW-0808">Transferase</keyword>
<dbReference type="Proteomes" id="UP001630969">
    <property type="component" value="Unassembled WGS sequence"/>
</dbReference>
<name>A0ABW9GVL0_9GAMM</name>
<evidence type="ECO:0000313" key="14">
    <source>
        <dbReference type="EMBL" id="MFM4894699.1"/>
    </source>
</evidence>
<comment type="function">
    <text evidence="10">Catalyzes the transfer of pyrophosphate from adenosine triphosphate (ATP) to 6-hydroxymethyl-7,8-dihydropterin, an enzymatic step in folate biosynthesis pathway.</text>
</comment>
<protein>
    <recommendedName>
        <fullName evidence="4">2-amino-4-hydroxy-6-hydroxymethyldihydropteridine pyrophosphokinase</fullName>
        <ecNumber evidence="3">2.7.6.3</ecNumber>
    </recommendedName>
    <alternativeName>
        <fullName evidence="11">6-hydroxymethyl-7,8-dihydropterin pyrophosphokinase</fullName>
    </alternativeName>
    <alternativeName>
        <fullName evidence="12">7,8-dihydro-6-hydroxymethylpterin-pyrophosphokinase</fullName>
    </alternativeName>
</protein>
<dbReference type="SUPFAM" id="SSF55083">
    <property type="entry name" value="6-hydroxymethyl-7,8-dihydropterin pyrophosphokinase, HPPK"/>
    <property type="match status" value="1"/>
</dbReference>
<evidence type="ECO:0000256" key="7">
    <source>
        <dbReference type="ARBA" id="ARBA00022777"/>
    </source>
</evidence>
<dbReference type="GeneID" id="97222039"/>
<evidence type="ECO:0000256" key="3">
    <source>
        <dbReference type="ARBA" id="ARBA00013253"/>
    </source>
</evidence>
<dbReference type="InterPro" id="IPR000550">
    <property type="entry name" value="Hppk"/>
</dbReference>
<dbReference type="EC" id="2.7.6.3" evidence="3"/>
<evidence type="ECO:0000313" key="15">
    <source>
        <dbReference type="Proteomes" id="UP001630969"/>
    </source>
</evidence>
<evidence type="ECO:0000256" key="8">
    <source>
        <dbReference type="ARBA" id="ARBA00022840"/>
    </source>
</evidence>
<keyword evidence="8" id="KW-0067">ATP-binding</keyword>
<evidence type="ECO:0000256" key="10">
    <source>
        <dbReference type="ARBA" id="ARBA00029409"/>
    </source>
</evidence>
<keyword evidence="7" id="KW-0418">Kinase</keyword>
<evidence type="ECO:0000256" key="6">
    <source>
        <dbReference type="ARBA" id="ARBA00022741"/>
    </source>
</evidence>
<accession>A0ABW9GVL0</accession>
<gene>
    <name evidence="14" type="ORF">ACEUDJ_17775</name>
</gene>
<evidence type="ECO:0000256" key="2">
    <source>
        <dbReference type="ARBA" id="ARBA00005810"/>
    </source>
</evidence>
<comment type="pathway">
    <text evidence="1">Cofactor biosynthesis; tetrahydrofolate biosynthesis; 2-amino-4-hydroxy-6-hydroxymethyl-7,8-dihydropteridine diphosphate from 7,8-dihydroneopterin triphosphate: step 4/4.</text>
</comment>
<proteinExistence type="inferred from homology"/>
<evidence type="ECO:0000256" key="5">
    <source>
        <dbReference type="ARBA" id="ARBA00022679"/>
    </source>
</evidence>
<reference evidence="14 15" key="1">
    <citation type="submission" date="2024-09" db="EMBL/GenBank/DDBJ databases">
        <title>Aeromonas strains Genome sequencing and assembly.</title>
        <authorList>
            <person name="Hu X."/>
            <person name="Tang B."/>
        </authorList>
    </citation>
    <scope>NUCLEOTIDE SEQUENCE [LARGE SCALE GENOMIC DNA]</scope>
    <source>
        <strain evidence="14 15">NB23SCDHY001</strain>
    </source>
</reference>
<dbReference type="EMBL" id="JBGXBU010000010">
    <property type="protein sequence ID" value="MFM4894699.1"/>
    <property type="molecule type" value="Genomic_DNA"/>
</dbReference>
<keyword evidence="6" id="KW-0547">Nucleotide-binding</keyword>
<dbReference type="Gene3D" id="3.30.70.560">
    <property type="entry name" value="7,8-Dihydro-6-hydroxymethylpterin-pyrophosphokinase HPPK"/>
    <property type="match status" value="1"/>
</dbReference>
<dbReference type="GO" id="GO:0003848">
    <property type="term" value="F:2-amino-4-hydroxy-6-hydroxymethyldihydropteridine diphosphokinase activity"/>
    <property type="evidence" value="ECO:0007669"/>
    <property type="project" value="UniProtKB-EC"/>
</dbReference>
<dbReference type="Pfam" id="PF01288">
    <property type="entry name" value="HPPK"/>
    <property type="match status" value="1"/>
</dbReference>
<dbReference type="RefSeq" id="WP_408791715.1">
    <property type="nucleotide sequence ID" value="NZ_JBGXBU010000010.1"/>
</dbReference>
<comment type="similarity">
    <text evidence="2">Belongs to the HPPK family.</text>
</comment>
<keyword evidence="15" id="KW-1185">Reference proteome</keyword>
<evidence type="ECO:0000256" key="9">
    <source>
        <dbReference type="ARBA" id="ARBA00022909"/>
    </source>
</evidence>
<evidence type="ECO:0000259" key="13">
    <source>
        <dbReference type="Pfam" id="PF01288"/>
    </source>
</evidence>
<evidence type="ECO:0000256" key="11">
    <source>
        <dbReference type="ARBA" id="ARBA00029766"/>
    </source>
</evidence>
<dbReference type="PANTHER" id="PTHR43071:SF1">
    <property type="entry name" value="2-AMINO-4-HYDROXY-6-HYDROXYMETHYLDIHYDROPTERIDINE PYROPHOSPHOKINASE"/>
    <property type="match status" value="1"/>
</dbReference>
<evidence type="ECO:0000256" key="12">
    <source>
        <dbReference type="ARBA" id="ARBA00033413"/>
    </source>
</evidence>
<dbReference type="PANTHER" id="PTHR43071">
    <property type="entry name" value="2-AMINO-4-HYDROXY-6-HYDROXYMETHYLDIHYDROPTERIDINE PYROPHOSPHOKINASE"/>
    <property type="match status" value="1"/>
</dbReference>
<comment type="caution">
    <text evidence="14">The sequence shown here is derived from an EMBL/GenBank/DDBJ whole genome shotgun (WGS) entry which is preliminary data.</text>
</comment>
<sequence>MFYLCSIGSNLEPEQHVDRALGELLTRFQRLQLSSVIKTKPVGMHSRHDFLNCLFVIESEHSPQSLKAEFIAMEQAHGRNRSDPLCKVHDRPLDIDILAIRDDDDFHAAEVDAYLQELLAELYGEQPANVQKVVLTPCGVAIGQAPVYLSQGSDDGQGAATVHLDARPRHVVIAQQ</sequence>
<feature type="domain" description="7,8-dihydro-6-hydroxymethylpterin-pyrophosphokinase" evidence="13">
    <location>
        <begin position="5"/>
        <end position="101"/>
    </location>
</feature>
<evidence type="ECO:0000256" key="4">
    <source>
        <dbReference type="ARBA" id="ARBA00016218"/>
    </source>
</evidence>
<keyword evidence="9" id="KW-0289">Folate biosynthesis</keyword>
<organism evidence="14 15">
    <name type="scientific">Aeromonas bivalvium</name>
    <dbReference type="NCBI Taxonomy" id="440079"/>
    <lineage>
        <taxon>Bacteria</taxon>
        <taxon>Pseudomonadati</taxon>
        <taxon>Pseudomonadota</taxon>
        <taxon>Gammaproteobacteria</taxon>
        <taxon>Aeromonadales</taxon>
        <taxon>Aeromonadaceae</taxon>
        <taxon>Aeromonas</taxon>
    </lineage>
</organism>
<dbReference type="InterPro" id="IPR035907">
    <property type="entry name" value="Hppk_sf"/>
</dbReference>
<evidence type="ECO:0000256" key="1">
    <source>
        <dbReference type="ARBA" id="ARBA00005051"/>
    </source>
</evidence>